<dbReference type="EMBL" id="MCGE01000044">
    <property type="protein sequence ID" value="ORZ05412.1"/>
    <property type="molecule type" value="Genomic_DNA"/>
</dbReference>
<evidence type="ECO:0000256" key="5">
    <source>
        <dbReference type="ARBA" id="ARBA00023157"/>
    </source>
</evidence>
<dbReference type="Gene3D" id="1.10.287.1130">
    <property type="entry name" value="CytochromE C oxidase copper chaperone"/>
    <property type="match status" value="1"/>
</dbReference>
<sequence>MPSSPSSQSPPKEGPPPCQQFACAIQDCLQRNDYQEAKCQKSMKALRDCCEKLLEQGGSSTCCPQKKK</sequence>
<comment type="similarity">
    <text evidence="2">Belongs to the CMC4 family.</text>
</comment>
<dbReference type="PANTHER" id="PTHR15590">
    <property type="entry name" value="CX9C MOTIF-CONTAINING PROTEIN 4"/>
    <property type="match status" value="1"/>
</dbReference>
<reference evidence="7 8" key="1">
    <citation type="submission" date="2016-07" db="EMBL/GenBank/DDBJ databases">
        <title>Pervasive Adenine N6-methylation of Active Genes in Fungi.</title>
        <authorList>
            <consortium name="DOE Joint Genome Institute"/>
            <person name="Mondo S.J."/>
            <person name="Dannebaum R.O."/>
            <person name="Kuo R.C."/>
            <person name="Labutti K."/>
            <person name="Haridas S."/>
            <person name="Kuo A."/>
            <person name="Salamov A."/>
            <person name="Ahrendt S.R."/>
            <person name="Lipzen A."/>
            <person name="Sullivan W."/>
            <person name="Andreopoulos W.B."/>
            <person name="Clum A."/>
            <person name="Lindquist E."/>
            <person name="Daum C."/>
            <person name="Ramamoorthy G.K."/>
            <person name="Gryganskyi A."/>
            <person name="Culley D."/>
            <person name="Magnuson J.K."/>
            <person name="James T.Y."/>
            <person name="O'Malley M.A."/>
            <person name="Stajich J.E."/>
            <person name="Spatafora J.W."/>
            <person name="Visel A."/>
            <person name="Grigoriev I.V."/>
        </authorList>
    </citation>
    <scope>NUCLEOTIDE SEQUENCE [LARGE SCALE GENOMIC DNA]</scope>
    <source>
        <strain evidence="7 8">NRRL 1336</strain>
    </source>
</reference>
<dbReference type="InterPro" id="IPR027179">
    <property type="entry name" value="CMC4"/>
</dbReference>
<comment type="subcellular location">
    <subcellularLocation>
        <location evidence="1">Mitochondrion intermembrane space</location>
    </subcellularLocation>
</comment>
<feature type="disulfide bond" evidence="6">
    <location>
        <begin position="50"/>
        <end position="63"/>
    </location>
</feature>
<evidence type="ECO:0000313" key="8">
    <source>
        <dbReference type="Proteomes" id="UP000193560"/>
    </source>
</evidence>
<accession>A0A1X2HYT5</accession>
<dbReference type="GO" id="GO:0005758">
    <property type="term" value="C:mitochondrial intermembrane space"/>
    <property type="evidence" value="ECO:0007669"/>
    <property type="project" value="UniProtKB-SubCell"/>
</dbReference>
<protein>
    <recommendedName>
        <fullName evidence="3">Cx9C motif-containing protein 4, mitochondrial</fullName>
    </recommendedName>
</protein>
<dbReference type="PANTHER" id="PTHR15590:SF0">
    <property type="entry name" value="CX9C MOTIF-CONTAINING PROTEIN 4"/>
    <property type="match status" value="1"/>
</dbReference>
<dbReference type="STRING" id="90262.A0A1X2HYT5"/>
<gene>
    <name evidence="7" type="ORF">BCR42DRAFT_428250</name>
</gene>
<keyword evidence="5 6" id="KW-1015">Disulfide bond</keyword>
<dbReference type="Pfam" id="PF08991">
    <property type="entry name" value="CMC4"/>
    <property type="match status" value="1"/>
</dbReference>
<comment type="caution">
    <text evidence="7">The sequence shown here is derived from an EMBL/GenBank/DDBJ whole genome shotgun (WGS) entry which is preliminary data.</text>
</comment>
<dbReference type="PROSITE" id="PS51808">
    <property type="entry name" value="CHCH"/>
    <property type="match status" value="1"/>
</dbReference>
<dbReference type="SUPFAM" id="SSF47072">
    <property type="entry name" value="Cysteine alpha-hairpin motif"/>
    <property type="match status" value="1"/>
</dbReference>
<keyword evidence="8" id="KW-1185">Reference proteome</keyword>
<evidence type="ECO:0000256" key="1">
    <source>
        <dbReference type="ARBA" id="ARBA00004569"/>
    </source>
</evidence>
<name>A0A1X2HYT5_9FUNG</name>
<evidence type="ECO:0000256" key="4">
    <source>
        <dbReference type="ARBA" id="ARBA00023128"/>
    </source>
</evidence>
<dbReference type="Proteomes" id="UP000193560">
    <property type="component" value="Unassembled WGS sequence"/>
</dbReference>
<dbReference type="OrthoDB" id="13601at2759"/>
<feature type="disulfide bond" evidence="6">
    <location>
        <begin position="18"/>
        <end position="49"/>
    </location>
</feature>
<dbReference type="AlphaFoldDB" id="A0A1X2HYT5"/>
<keyword evidence="4" id="KW-0496">Mitochondrion</keyword>
<evidence type="ECO:0000256" key="6">
    <source>
        <dbReference type="PIRSR" id="PIRSR627179-50"/>
    </source>
</evidence>
<dbReference type="InterPro" id="IPR009069">
    <property type="entry name" value="Cys_alpha_HP_mot_SF"/>
</dbReference>
<feature type="disulfide bond" evidence="6">
    <location>
        <begin position="28"/>
        <end position="39"/>
    </location>
</feature>
<evidence type="ECO:0000313" key="7">
    <source>
        <dbReference type="EMBL" id="ORZ05412.1"/>
    </source>
</evidence>
<evidence type="ECO:0000256" key="2">
    <source>
        <dbReference type="ARBA" id="ARBA00009858"/>
    </source>
</evidence>
<organism evidence="7 8">
    <name type="scientific">Absidia repens</name>
    <dbReference type="NCBI Taxonomy" id="90262"/>
    <lineage>
        <taxon>Eukaryota</taxon>
        <taxon>Fungi</taxon>
        <taxon>Fungi incertae sedis</taxon>
        <taxon>Mucoromycota</taxon>
        <taxon>Mucoromycotina</taxon>
        <taxon>Mucoromycetes</taxon>
        <taxon>Mucorales</taxon>
        <taxon>Cunninghamellaceae</taxon>
        <taxon>Absidia</taxon>
    </lineage>
</organism>
<proteinExistence type="inferred from homology"/>
<evidence type="ECO:0000256" key="3">
    <source>
        <dbReference type="ARBA" id="ARBA00019406"/>
    </source>
</evidence>